<accession>A0A9N9CZ71</accession>
<evidence type="ECO:0000313" key="3">
    <source>
        <dbReference type="EMBL" id="CAG8621614.1"/>
    </source>
</evidence>
<dbReference type="SUPFAM" id="SSF52799">
    <property type="entry name" value="(Phosphotyrosine protein) phosphatases II"/>
    <property type="match status" value="1"/>
</dbReference>
<dbReference type="InterPro" id="IPR029021">
    <property type="entry name" value="Prot-tyrosine_phosphatase-like"/>
</dbReference>
<proteinExistence type="predicted"/>
<comment type="caution">
    <text evidence="3">The sequence shown here is derived from an EMBL/GenBank/DDBJ whole genome shotgun (WGS) entry which is preliminary data.</text>
</comment>
<protein>
    <submittedName>
        <fullName evidence="3">525_t:CDS:1</fullName>
    </submittedName>
</protein>
<dbReference type="FunFam" id="3.90.190.10:FF:000157">
    <property type="entry name" value="Protein-tyrosine phosphatase"/>
    <property type="match status" value="1"/>
</dbReference>
<dbReference type="InterPro" id="IPR050561">
    <property type="entry name" value="PTP"/>
</dbReference>
<reference evidence="3" key="1">
    <citation type="submission" date="2021-06" db="EMBL/GenBank/DDBJ databases">
        <authorList>
            <person name="Kallberg Y."/>
            <person name="Tangrot J."/>
            <person name="Rosling A."/>
        </authorList>
    </citation>
    <scope>NUCLEOTIDE SEQUENCE</scope>
    <source>
        <strain evidence="3">IA702</strain>
    </source>
</reference>
<dbReference type="Proteomes" id="UP000789572">
    <property type="component" value="Unassembled WGS sequence"/>
</dbReference>
<dbReference type="InterPro" id="IPR020422">
    <property type="entry name" value="TYR_PHOSPHATASE_DUAL_dom"/>
</dbReference>
<organism evidence="3 4">
    <name type="scientific">Paraglomus occultum</name>
    <dbReference type="NCBI Taxonomy" id="144539"/>
    <lineage>
        <taxon>Eukaryota</taxon>
        <taxon>Fungi</taxon>
        <taxon>Fungi incertae sedis</taxon>
        <taxon>Mucoromycota</taxon>
        <taxon>Glomeromycotina</taxon>
        <taxon>Glomeromycetes</taxon>
        <taxon>Paraglomerales</taxon>
        <taxon>Paraglomeraceae</taxon>
        <taxon>Paraglomus</taxon>
    </lineage>
</organism>
<feature type="domain" description="Tyrosine specific protein phosphatases" evidence="2">
    <location>
        <begin position="183"/>
        <end position="245"/>
    </location>
</feature>
<dbReference type="Pfam" id="PF00782">
    <property type="entry name" value="DSPc"/>
    <property type="match status" value="1"/>
</dbReference>
<dbReference type="InterPro" id="IPR000387">
    <property type="entry name" value="Tyr_Pase_dom"/>
</dbReference>
<evidence type="ECO:0000313" key="4">
    <source>
        <dbReference type="Proteomes" id="UP000789572"/>
    </source>
</evidence>
<dbReference type="OrthoDB" id="266663at2759"/>
<gene>
    <name evidence="3" type="ORF">POCULU_LOCUS8448</name>
</gene>
<sequence>MSSATPETVSVPPMSSLNGYKPNVFYKPHRSGLKTSTTHPINISWILPEELIRGISSGPLPASIDLFDIYTSTSLYKRYLKATRSEGSECDSNELSISGNLALSSCPGKKVRLNGPVRGRSAIDRDLDLDFQRLRSCGISLVVCCLNNDELEFLGAPWSIYADAARKYNLDIVRIPMIEGGCPDTVEQIDEVIQKIDTHIQQNERVLAHCRGGVGRAGLVACCWLLKRGYCCDANKAIRLVRMRRSPKAIETQIQVEFIRKYADYVQQKLKPKDGNAIKSQ</sequence>
<dbReference type="EMBL" id="CAJVPJ010002450">
    <property type="protein sequence ID" value="CAG8621614.1"/>
    <property type="molecule type" value="Genomic_DNA"/>
</dbReference>
<dbReference type="Gene3D" id="3.90.190.10">
    <property type="entry name" value="Protein tyrosine phosphatase superfamily"/>
    <property type="match status" value="1"/>
</dbReference>
<feature type="domain" description="Tyrosine-protein phosphatase" evidence="1">
    <location>
        <begin position="106"/>
        <end position="271"/>
    </location>
</feature>
<dbReference type="PROSITE" id="PS50054">
    <property type="entry name" value="TYR_PHOSPHATASE_DUAL"/>
    <property type="match status" value="1"/>
</dbReference>
<dbReference type="PANTHER" id="PTHR23339">
    <property type="entry name" value="TYROSINE SPECIFIC PROTEIN PHOSPHATASE AND DUAL SPECIFICITY PROTEIN PHOSPHATASE"/>
    <property type="match status" value="1"/>
</dbReference>
<keyword evidence="4" id="KW-1185">Reference proteome</keyword>
<evidence type="ECO:0000259" key="1">
    <source>
        <dbReference type="PROSITE" id="PS50054"/>
    </source>
</evidence>
<dbReference type="GO" id="GO:0140096">
    <property type="term" value="F:catalytic activity, acting on a protein"/>
    <property type="evidence" value="ECO:0007669"/>
    <property type="project" value="UniProtKB-ARBA"/>
</dbReference>
<dbReference type="SMART" id="SM00195">
    <property type="entry name" value="DSPc"/>
    <property type="match status" value="1"/>
</dbReference>
<dbReference type="PROSITE" id="PS50056">
    <property type="entry name" value="TYR_PHOSPHATASE_2"/>
    <property type="match status" value="1"/>
</dbReference>
<name>A0A9N9CZ71_9GLOM</name>
<dbReference type="InterPro" id="IPR000340">
    <property type="entry name" value="Dual-sp_phosphatase_cat-dom"/>
</dbReference>
<dbReference type="AlphaFoldDB" id="A0A9N9CZ71"/>
<evidence type="ECO:0000259" key="2">
    <source>
        <dbReference type="PROSITE" id="PS50056"/>
    </source>
</evidence>